<evidence type="ECO:0000313" key="7">
    <source>
        <dbReference type="Proteomes" id="UP000433089"/>
    </source>
</evidence>
<feature type="domain" description="Carbohydrate kinase FGGY C-terminal" evidence="5">
    <location>
        <begin position="295"/>
        <end position="493"/>
    </location>
</feature>
<comment type="similarity">
    <text evidence="1">Belongs to the FGGY kinase family.</text>
</comment>
<dbReference type="InterPro" id="IPR050406">
    <property type="entry name" value="FGGY_Carb_Kinase"/>
</dbReference>
<evidence type="ECO:0000259" key="5">
    <source>
        <dbReference type="Pfam" id="PF02782"/>
    </source>
</evidence>
<evidence type="ECO:0000259" key="4">
    <source>
        <dbReference type="Pfam" id="PF00370"/>
    </source>
</evidence>
<dbReference type="Pfam" id="PF00370">
    <property type="entry name" value="FGGY_N"/>
    <property type="match status" value="1"/>
</dbReference>
<proteinExistence type="inferred from homology"/>
<keyword evidence="2 6" id="KW-0808">Transferase</keyword>
<dbReference type="PANTHER" id="PTHR43095">
    <property type="entry name" value="SUGAR KINASE"/>
    <property type="match status" value="1"/>
</dbReference>
<organism evidence="6 7">
    <name type="scientific">Bacillus altitudinis</name>
    <dbReference type="NCBI Taxonomy" id="293387"/>
    <lineage>
        <taxon>Bacteria</taxon>
        <taxon>Bacillati</taxon>
        <taxon>Bacillota</taxon>
        <taxon>Bacilli</taxon>
        <taxon>Bacillales</taxon>
        <taxon>Bacillaceae</taxon>
        <taxon>Bacillus</taxon>
    </lineage>
</organism>
<accession>A0A653TPR6</accession>
<dbReference type="PANTHER" id="PTHR43095:SF5">
    <property type="entry name" value="XYLULOSE KINASE"/>
    <property type="match status" value="1"/>
</dbReference>
<reference evidence="6 7" key="1">
    <citation type="submission" date="2019-10" db="EMBL/GenBank/DDBJ databases">
        <authorList>
            <person name="Karimi E."/>
        </authorList>
    </citation>
    <scope>NUCLEOTIDE SEQUENCE [LARGE SCALE GENOMIC DNA]</scope>
    <source>
        <strain evidence="6">Bacillus sp. 348</strain>
    </source>
</reference>
<dbReference type="CDD" id="cd07809">
    <property type="entry name" value="ASKHA_NBD_FGGY_BaXK-like"/>
    <property type="match status" value="1"/>
</dbReference>
<dbReference type="GO" id="GO:0008741">
    <property type="term" value="F:ribulokinase activity"/>
    <property type="evidence" value="ECO:0007669"/>
    <property type="project" value="UniProtKB-EC"/>
</dbReference>
<dbReference type="EMBL" id="CABWLH010000009">
    <property type="protein sequence ID" value="VXB82670.1"/>
    <property type="molecule type" value="Genomic_DNA"/>
</dbReference>
<name>A0A653TPR6_BACAB</name>
<keyword evidence="3 6" id="KW-0418">Kinase</keyword>
<sequence length="559" mass="61856">MNQTKKIFETAIIMGVNKMNREETAKAIREGRTSLGIEFGSTRIKAILIDEEFQPIAQGAFEWESSLQEGIWTYNLIEIITGLQVAYRQMKEQAAQLYGVTIQTIGSIGISAMMHGYVACHHTGELLVPFRTWRNGTTTEASQKLTDVFQFHIPERWSIAHLYQAILEEEKHLSRLEYVTTLSGYIHWLLTGKQAIGIGDASGMFPIDEKTKDYNEVMLHQFEALIAEKGYPWKLRHLLPRIYLAGEEAGVLTAAGAAILDQGKQLQPGIPFCPPEGDAGTGMVATNSVEKRTGNISVGTSVFAMIVLEHHLKGVYPEVDLVTTPDGLPVAMVHANNCTSDLNAWMNLFREAFEAMGQPVETERLYETLLNQALEADHDGGGLLSYGYYSGENITRLKEGRPLFVRSPQSRFTLANFIRTHLFSAFGAMKIGMDRLKAHEQVKIDRLLGHGGLFKTPVVGQKMVAAALGTPVSVVSTAGEGGAFGMAVLASYMLNHQQQTLSHFLKHQVFAHTLEELIDPDPLDVKGFEEFIKRYQEGLPIEKAAVEHLTPQKGAAPVC</sequence>
<dbReference type="Proteomes" id="UP000433089">
    <property type="component" value="Unassembled WGS sequence"/>
</dbReference>
<dbReference type="EC" id="2.7.1.16" evidence="6"/>
<dbReference type="SUPFAM" id="SSF53067">
    <property type="entry name" value="Actin-like ATPase domain"/>
    <property type="match status" value="2"/>
</dbReference>
<dbReference type="AlphaFoldDB" id="A0A653TPR6"/>
<gene>
    <name evidence="6" type="ORF">BACI348_41656</name>
</gene>
<dbReference type="Pfam" id="PF02782">
    <property type="entry name" value="FGGY_C"/>
    <property type="match status" value="1"/>
</dbReference>
<evidence type="ECO:0000256" key="2">
    <source>
        <dbReference type="ARBA" id="ARBA00022679"/>
    </source>
</evidence>
<feature type="domain" description="Carbohydrate kinase FGGY N-terminal" evidence="4">
    <location>
        <begin position="35"/>
        <end position="260"/>
    </location>
</feature>
<protein>
    <submittedName>
        <fullName evidence="6">Ribulokinase</fullName>
        <ecNumber evidence="6">2.7.1.16</ecNumber>
    </submittedName>
</protein>
<dbReference type="Gene3D" id="3.30.420.40">
    <property type="match status" value="2"/>
</dbReference>
<evidence type="ECO:0000256" key="1">
    <source>
        <dbReference type="ARBA" id="ARBA00009156"/>
    </source>
</evidence>
<evidence type="ECO:0000256" key="3">
    <source>
        <dbReference type="ARBA" id="ARBA00022777"/>
    </source>
</evidence>
<evidence type="ECO:0000313" key="6">
    <source>
        <dbReference type="EMBL" id="VXB82670.1"/>
    </source>
</evidence>
<dbReference type="InterPro" id="IPR018485">
    <property type="entry name" value="FGGY_C"/>
</dbReference>
<dbReference type="InterPro" id="IPR018484">
    <property type="entry name" value="FGGY_N"/>
</dbReference>
<dbReference type="InterPro" id="IPR043129">
    <property type="entry name" value="ATPase_NBD"/>
</dbReference>